<dbReference type="Pfam" id="PF07366">
    <property type="entry name" value="SnoaL"/>
    <property type="match status" value="1"/>
</dbReference>
<dbReference type="EMBL" id="WTVQ01000038">
    <property type="protein sequence ID" value="NMG76688.1"/>
    <property type="molecule type" value="Genomic_DNA"/>
</dbReference>
<dbReference type="InterPro" id="IPR009959">
    <property type="entry name" value="Cyclase_SnoaL-like"/>
</dbReference>
<dbReference type="Gene3D" id="3.10.450.50">
    <property type="match status" value="1"/>
</dbReference>
<dbReference type="PANTHER" id="PTHR38436">
    <property type="entry name" value="POLYKETIDE CYCLASE SNOAL-LIKE DOMAIN"/>
    <property type="match status" value="1"/>
</dbReference>
<evidence type="ECO:0000313" key="2">
    <source>
        <dbReference type="Proteomes" id="UP000648984"/>
    </source>
</evidence>
<dbReference type="PANTHER" id="PTHR38436:SF1">
    <property type="entry name" value="ESTER CYCLASE"/>
    <property type="match status" value="1"/>
</dbReference>
<comment type="caution">
    <text evidence="1">The sequence shown here is derived from an EMBL/GenBank/DDBJ whole genome shotgun (WGS) entry which is preliminary data.</text>
</comment>
<name>A0ABX1QE29_9RHOO</name>
<dbReference type="RefSeq" id="WP_169261831.1">
    <property type="nucleotide sequence ID" value="NZ_WTVQ01000038.1"/>
</dbReference>
<reference evidence="1 2" key="1">
    <citation type="submission" date="2019-12" db="EMBL/GenBank/DDBJ databases">
        <title>Comparative genomics gives insights into the taxonomy of the Azoarcus-Aromatoleum group and reveals separate origins of nif in the plant-associated Azoarcus and non-plant-associated Aromatoleum sub-groups.</title>
        <authorList>
            <person name="Lafos M."/>
            <person name="Maluk M."/>
            <person name="Batista M."/>
            <person name="Junghare M."/>
            <person name="Carmona M."/>
            <person name="Faoro H."/>
            <person name="Cruz L.M."/>
            <person name="Battistoni F."/>
            <person name="De Souza E."/>
            <person name="Pedrosa F."/>
            <person name="Chen W.-M."/>
            <person name="Poole P.S."/>
            <person name="Dixon R.A."/>
            <person name="James E.K."/>
        </authorList>
    </citation>
    <scope>NUCLEOTIDE SEQUENCE [LARGE SCALE GENOMIC DNA]</scope>
    <source>
        <strain evidence="1 2">22Lin</strain>
    </source>
</reference>
<protein>
    <submittedName>
        <fullName evidence="1">Ester cyclase</fullName>
    </submittedName>
</protein>
<keyword evidence="2" id="KW-1185">Reference proteome</keyword>
<proteinExistence type="predicted"/>
<dbReference type="SUPFAM" id="SSF54427">
    <property type="entry name" value="NTF2-like"/>
    <property type="match status" value="1"/>
</dbReference>
<dbReference type="Proteomes" id="UP000648984">
    <property type="component" value="Unassembled WGS sequence"/>
</dbReference>
<organism evidence="1 2">
    <name type="scientific">Aromatoleum diolicum</name>
    <dbReference type="NCBI Taxonomy" id="75796"/>
    <lineage>
        <taxon>Bacteria</taxon>
        <taxon>Pseudomonadati</taxon>
        <taxon>Pseudomonadota</taxon>
        <taxon>Betaproteobacteria</taxon>
        <taxon>Rhodocyclales</taxon>
        <taxon>Rhodocyclaceae</taxon>
        <taxon>Aromatoleum</taxon>
    </lineage>
</organism>
<accession>A0ABX1QE29</accession>
<evidence type="ECO:0000313" key="1">
    <source>
        <dbReference type="EMBL" id="NMG76688.1"/>
    </source>
</evidence>
<gene>
    <name evidence="1" type="ORF">GPA25_18165</name>
</gene>
<sequence length="152" mass="16586">MSNANRELVKLWFEQVWNKGDESVIDRLMSPTATVYGLGAAHGEPVSGPEGFKTFFRAFRTAFPDIRIRIMRTICEGDMVACHCAVTATHTGGDLGVAPSNAPIEIYGVSIARIENGQIQEGWNCYDFLSLYQQIGLLPKLAAKPGESPPLA</sequence>
<dbReference type="InterPro" id="IPR032710">
    <property type="entry name" value="NTF2-like_dom_sf"/>
</dbReference>